<sequence>MPLSTITITGSWVNPDNTPASGIISLQPIQEATASGTIVAGSPVHIPLVNGSISTVLVNNTQATALQYQVTERITNTALVTYTITPTGSTLDLSTAPRSSAGATPVFILASQLGVAGGVVPLDGTAHIPAQYLPSGSGVLSVTAGDSTITIGGTGADPTVAVNSIPESKVTNLVGDLATLSANVATKATKPTFRRAYITSGDTTLPSTGASWAAVSGFELDIPAVAGDTVEVSMSAMRSQNTSAFLDVGVITGPTPAIQRYLATGSATPAIEGEPDWYTQNTFIGHAGPHSFIVTSNDLDSGNLRIALVCKSNGTGVVYSSTNYPFYWQLINWGSVG</sequence>
<keyword evidence="2" id="KW-1185">Reference proteome</keyword>
<dbReference type="EMBL" id="SLWS01000006">
    <property type="protein sequence ID" value="TCO57110.1"/>
    <property type="molecule type" value="Genomic_DNA"/>
</dbReference>
<accession>A0A4V2S6S0</accession>
<dbReference type="RefSeq" id="WP_132120891.1">
    <property type="nucleotide sequence ID" value="NZ_SLWS01000006.1"/>
</dbReference>
<dbReference type="Proteomes" id="UP000295680">
    <property type="component" value="Unassembled WGS sequence"/>
</dbReference>
<comment type="caution">
    <text evidence="1">The sequence shown here is derived from an EMBL/GenBank/DDBJ whole genome shotgun (WGS) entry which is preliminary data.</text>
</comment>
<protein>
    <submittedName>
        <fullName evidence="1">Uncharacterized protein</fullName>
    </submittedName>
</protein>
<evidence type="ECO:0000313" key="1">
    <source>
        <dbReference type="EMBL" id="TCO57110.1"/>
    </source>
</evidence>
<name>A0A4V2S6S0_9PSEU</name>
<evidence type="ECO:0000313" key="2">
    <source>
        <dbReference type="Proteomes" id="UP000295680"/>
    </source>
</evidence>
<gene>
    <name evidence="1" type="ORF">EV192_106587</name>
</gene>
<organism evidence="1 2">
    <name type="scientific">Actinocrispum wychmicini</name>
    <dbReference type="NCBI Taxonomy" id="1213861"/>
    <lineage>
        <taxon>Bacteria</taxon>
        <taxon>Bacillati</taxon>
        <taxon>Actinomycetota</taxon>
        <taxon>Actinomycetes</taxon>
        <taxon>Pseudonocardiales</taxon>
        <taxon>Pseudonocardiaceae</taxon>
        <taxon>Actinocrispum</taxon>
    </lineage>
</organism>
<proteinExistence type="predicted"/>
<dbReference type="OrthoDB" id="3701219at2"/>
<reference evidence="1 2" key="1">
    <citation type="submission" date="2019-03" db="EMBL/GenBank/DDBJ databases">
        <title>Genomic Encyclopedia of Type Strains, Phase IV (KMG-IV): sequencing the most valuable type-strain genomes for metagenomic binning, comparative biology and taxonomic classification.</title>
        <authorList>
            <person name="Goeker M."/>
        </authorList>
    </citation>
    <scope>NUCLEOTIDE SEQUENCE [LARGE SCALE GENOMIC DNA]</scope>
    <source>
        <strain evidence="1 2">DSM 45934</strain>
    </source>
</reference>
<dbReference type="AlphaFoldDB" id="A0A4V2S6S0"/>